<dbReference type="GO" id="GO:0016747">
    <property type="term" value="F:acyltransferase activity, transferring groups other than amino-acyl groups"/>
    <property type="evidence" value="ECO:0007669"/>
    <property type="project" value="InterPro"/>
</dbReference>
<evidence type="ECO:0000313" key="3">
    <source>
        <dbReference type="Proteomes" id="UP000594468"/>
    </source>
</evidence>
<dbReference type="SUPFAM" id="SSF55729">
    <property type="entry name" value="Acyl-CoA N-acyltransferases (Nat)"/>
    <property type="match status" value="1"/>
</dbReference>
<dbReference type="AlphaFoldDB" id="A0A7S8E8Y3"/>
<gene>
    <name evidence="2" type="ORF">G4Y79_23165</name>
</gene>
<dbReference type="PANTHER" id="PTHR41700:SF1">
    <property type="entry name" value="N-ACETYLTRANSFERASE DOMAIN-CONTAINING PROTEIN"/>
    <property type="match status" value="1"/>
</dbReference>
<dbReference type="InterPro" id="IPR016181">
    <property type="entry name" value="Acyl_CoA_acyltransferase"/>
</dbReference>
<dbReference type="InterPro" id="IPR038764">
    <property type="entry name" value="GNAT_N_AcTrfase_prd"/>
</dbReference>
<name>A0A7S8E8Y3_9CHLR</name>
<keyword evidence="3" id="KW-1185">Reference proteome</keyword>
<dbReference type="EMBL" id="CP062983">
    <property type="protein sequence ID" value="QPC82552.1"/>
    <property type="molecule type" value="Genomic_DNA"/>
</dbReference>
<reference evidence="2 3" key="1">
    <citation type="submission" date="2020-02" db="EMBL/GenBank/DDBJ databases">
        <authorList>
            <person name="Zheng R.K."/>
            <person name="Sun C.M."/>
        </authorList>
    </citation>
    <scope>NUCLEOTIDE SEQUENCE [LARGE SCALE GENOMIC DNA]</scope>
    <source>
        <strain evidence="3">rifampicinis</strain>
    </source>
</reference>
<accession>A0A7S8E8Y3</accession>
<evidence type="ECO:0000259" key="1">
    <source>
        <dbReference type="PROSITE" id="PS51186"/>
    </source>
</evidence>
<protein>
    <submittedName>
        <fullName evidence="2">GNAT family N-acetyltransferase</fullName>
    </submittedName>
</protein>
<dbReference type="Gene3D" id="3.40.630.30">
    <property type="match status" value="1"/>
</dbReference>
<dbReference type="CDD" id="cd04301">
    <property type="entry name" value="NAT_SF"/>
    <property type="match status" value="1"/>
</dbReference>
<dbReference type="Proteomes" id="UP000594468">
    <property type="component" value="Chromosome"/>
</dbReference>
<dbReference type="RefSeq" id="WP_195170621.1">
    <property type="nucleotide sequence ID" value="NZ_CP062983.1"/>
</dbReference>
<dbReference type="PANTHER" id="PTHR41700">
    <property type="entry name" value="GCN5-RELATED N-ACETYLTRANSFERASE"/>
    <property type="match status" value="1"/>
</dbReference>
<dbReference type="InterPro" id="IPR000182">
    <property type="entry name" value="GNAT_dom"/>
</dbReference>
<organism evidence="2 3">
    <name type="scientific">Phototrophicus methaneseepsis</name>
    <dbReference type="NCBI Taxonomy" id="2710758"/>
    <lineage>
        <taxon>Bacteria</taxon>
        <taxon>Bacillati</taxon>
        <taxon>Chloroflexota</taxon>
        <taxon>Candidatus Thermofontia</taxon>
        <taxon>Phototrophicales</taxon>
        <taxon>Phototrophicaceae</taxon>
        <taxon>Phototrophicus</taxon>
    </lineage>
</organism>
<dbReference type="KEGG" id="pmet:G4Y79_23165"/>
<keyword evidence="2" id="KW-0808">Transferase</keyword>
<dbReference type="PROSITE" id="PS51186">
    <property type="entry name" value="GNAT"/>
    <property type="match status" value="1"/>
</dbReference>
<evidence type="ECO:0000313" key="2">
    <source>
        <dbReference type="EMBL" id="QPC82552.1"/>
    </source>
</evidence>
<dbReference type="Pfam" id="PF00583">
    <property type="entry name" value="Acetyltransf_1"/>
    <property type="match status" value="1"/>
</dbReference>
<sequence>MIAYKTLQAPEEFQDIQRMEMLVWQIDASEAVPGHMSHILALCGGHVQGAYDGDTMIGFSLALPARMEGRWMLWSHMAAVNPAYQRQGIGRRLKMNQRAWAIEQGFTHIGWTFMPLMRQNANFNLNVLGGHAYTYHPNFYGPMHDSLNEGMPSDRLIVTWELENPRVIAHATGEIAHLSLPLEIPALLTHSEAGEPEIRPLDWHTCGEYLTVEVPYDTLTMMRDDLPQAQRWCYAVREVFTLAFERHYCAIDFVTQESRCWYVLRRQKTQASNA</sequence>
<feature type="domain" description="N-acetyltransferase" evidence="1">
    <location>
        <begin position="2"/>
        <end position="148"/>
    </location>
</feature>
<proteinExistence type="predicted"/>